<gene>
    <name evidence="1" type="ORF">FNH09_09540</name>
</gene>
<accession>A0A5N8V917</accession>
<evidence type="ECO:0000313" key="2">
    <source>
        <dbReference type="Proteomes" id="UP000325849"/>
    </source>
</evidence>
<dbReference type="AlphaFoldDB" id="A0A5N8V917"/>
<name>A0A5N8V917_9ACTN</name>
<dbReference type="RefSeq" id="WP_152886315.1">
    <property type="nucleotide sequence ID" value="NZ_VJZD01000027.1"/>
</dbReference>
<dbReference type="OrthoDB" id="4199666at2"/>
<keyword evidence="2" id="KW-1185">Reference proteome</keyword>
<evidence type="ECO:0000313" key="1">
    <source>
        <dbReference type="EMBL" id="MPY31519.1"/>
    </source>
</evidence>
<reference evidence="1 2" key="1">
    <citation type="submission" date="2019-07" db="EMBL/GenBank/DDBJ databases">
        <title>New species of Amycolatopsis and Streptomyces.</title>
        <authorList>
            <person name="Duangmal K."/>
            <person name="Teo W.F.A."/>
            <person name="Lipun K."/>
        </authorList>
    </citation>
    <scope>NUCLEOTIDE SEQUENCE [LARGE SCALE GENOMIC DNA]</scope>
    <source>
        <strain evidence="1 2">NBRC 109810</strain>
    </source>
</reference>
<comment type="caution">
    <text evidence="1">The sequence shown here is derived from an EMBL/GenBank/DDBJ whole genome shotgun (WGS) entry which is preliminary data.</text>
</comment>
<sequence>MDETFDAVGEALCCAAAIRLGGAVQVLTERSGLLENYNSIMAGVENITAFLDGQELDNDLLGHAFAESWSLGASYPTGLAGRTFVNDWSRLVFGTVGLTKPKQCNFGAAQALDFASQAAAAWPSAVRIGSFDSLARFELACQQEAEDRLRKDGLPALWKLAEVRSKQYRQAAEQLIG</sequence>
<dbReference type="EMBL" id="VJZD01000027">
    <property type="protein sequence ID" value="MPY31519.1"/>
    <property type="molecule type" value="Genomic_DNA"/>
</dbReference>
<protein>
    <submittedName>
        <fullName evidence="1">Uncharacterized protein</fullName>
    </submittedName>
</protein>
<organism evidence="1 2">
    <name type="scientific">Streptomyces adustus</name>
    <dbReference type="NCBI Taxonomy" id="1609272"/>
    <lineage>
        <taxon>Bacteria</taxon>
        <taxon>Bacillati</taxon>
        <taxon>Actinomycetota</taxon>
        <taxon>Actinomycetes</taxon>
        <taxon>Kitasatosporales</taxon>
        <taxon>Streptomycetaceae</taxon>
        <taxon>Streptomyces</taxon>
    </lineage>
</organism>
<dbReference type="Proteomes" id="UP000325849">
    <property type="component" value="Unassembled WGS sequence"/>
</dbReference>
<proteinExistence type="predicted"/>